<keyword evidence="3" id="KW-1185">Reference proteome</keyword>
<evidence type="ECO:0000256" key="1">
    <source>
        <dbReference type="SAM" id="Phobius"/>
    </source>
</evidence>
<protein>
    <recommendedName>
        <fullName evidence="4">Type II secretory pathway, component PulJ</fullName>
    </recommendedName>
</protein>
<dbReference type="OrthoDB" id="5296662at2"/>
<dbReference type="AlphaFoldDB" id="A0A1T0AQV8"/>
<dbReference type="InterPro" id="IPR016419">
    <property type="entry name" value="Prepilin_Pept-dep_B_prd"/>
</dbReference>
<dbReference type="PIRSF" id="PIRSF004525">
    <property type="entry name" value="Pilin_peptidase-dep_B_prd"/>
    <property type="match status" value="1"/>
</dbReference>
<dbReference type="STRING" id="734.B0187_08625"/>
<accession>A0A1T0AQV8</accession>
<keyword evidence="1" id="KW-0472">Membrane</keyword>
<reference evidence="2 3" key="1">
    <citation type="submission" date="2017-02" db="EMBL/GenBank/DDBJ databases">
        <title>Draft genome sequence of Haemophilus paracuniculus CCUG 43573 type strain.</title>
        <authorList>
            <person name="Engstrom-Jakobsson H."/>
            <person name="Salva-Serra F."/>
            <person name="Thorell K."/>
            <person name="Gonzales-Siles L."/>
            <person name="Karlsson R."/>
            <person name="Boulund F."/>
            <person name="Engstrand L."/>
            <person name="Kristiansson E."/>
            <person name="Moore E."/>
        </authorList>
    </citation>
    <scope>NUCLEOTIDE SEQUENCE [LARGE SCALE GENOMIC DNA]</scope>
    <source>
        <strain evidence="2 3">CCUG 43573</strain>
    </source>
</reference>
<organism evidence="2 3">
    <name type="scientific">Haemophilus paracuniculus</name>
    <dbReference type="NCBI Taxonomy" id="734"/>
    <lineage>
        <taxon>Bacteria</taxon>
        <taxon>Pseudomonadati</taxon>
        <taxon>Pseudomonadota</taxon>
        <taxon>Gammaproteobacteria</taxon>
        <taxon>Pasteurellales</taxon>
        <taxon>Pasteurellaceae</taxon>
        <taxon>Haemophilus</taxon>
    </lineage>
</organism>
<keyword evidence="1" id="KW-1133">Transmembrane helix</keyword>
<gene>
    <name evidence="2" type="ORF">B0187_08625</name>
</gene>
<sequence length="240" mass="27973">MLCQKRNAVVVENKFHAFSLIEILISLSLATIILFSISKLYSDFYASQKKQSELLMLQRESFQLLTYLKQHIQHIGYQGSFRENSNYPLFQNQSKNYALVNPSCLIFFYDVNRDGCIGNRAKTQSCMIGILNNTKEINKEIFGFKLENQALYIYEDNSVQQCTLNICKQLLTTCNKGKWRKIDNNDYLITQLNFIWLKFEKIMKIEMELISKQQPEIRYQGVGYSYLLNAGDQDETVSGK</sequence>
<name>A0A1T0AQV8_9PAST</name>
<dbReference type="EMBL" id="MUYA01000013">
    <property type="protein sequence ID" value="OOR98326.1"/>
    <property type="molecule type" value="Genomic_DNA"/>
</dbReference>
<comment type="caution">
    <text evidence="2">The sequence shown here is derived from an EMBL/GenBank/DDBJ whole genome shotgun (WGS) entry which is preliminary data.</text>
</comment>
<dbReference type="RefSeq" id="WP_078237461.1">
    <property type="nucleotide sequence ID" value="NZ_MUYA01000013.1"/>
</dbReference>
<keyword evidence="1" id="KW-0812">Transmembrane</keyword>
<dbReference type="Proteomes" id="UP000190867">
    <property type="component" value="Unassembled WGS sequence"/>
</dbReference>
<proteinExistence type="predicted"/>
<evidence type="ECO:0000313" key="2">
    <source>
        <dbReference type="EMBL" id="OOR98326.1"/>
    </source>
</evidence>
<feature type="transmembrane region" description="Helical" evidence="1">
    <location>
        <begin position="20"/>
        <end position="41"/>
    </location>
</feature>
<evidence type="ECO:0008006" key="4">
    <source>
        <dbReference type="Google" id="ProtNLM"/>
    </source>
</evidence>
<evidence type="ECO:0000313" key="3">
    <source>
        <dbReference type="Proteomes" id="UP000190867"/>
    </source>
</evidence>